<feature type="transmembrane region" description="Helical" evidence="6">
    <location>
        <begin position="299"/>
        <end position="326"/>
    </location>
</feature>
<dbReference type="InterPro" id="IPR043428">
    <property type="entry name" value="LivM-like"/>
</dbReference>
<proteinExistence type="predicted"/>
<keyword evidence="5 6" id="KW-0472">Membrane</keyword>
<keyword evidence="3 6" id="KW-0812">Transmembrane</keyword>
<evidence type="ECO:0000256" key="6">
    <source>
        <dbReference type="SAM" id="Phobius"/>
    </source>
</evidence>
<dbReference type="CDD" id="cd06581">
    <property type="entry name" value="TM_PBP1_LivM_like"/>
    <property type="match status" value="1"/>
</dbReference>
<feature type="transmembrane region" description="Helical" evidence="6">
    <location>
        <begin position="18"/>
        <end position="35"/>
    </location>
</feature>
<comment type="subcellular location">
    <subcellularLocation>
        <location evidence="1">Cell inner membrane</location>
        <topology evidence="1">Multi-pass membrane protein</topology>
    </subcellularLocation>
</comment>
<dbReference type="Pfam" id="PF02653">
    <property type="entry name" value="BPD_transp_2"/>
    <property type="match status" value="1"/>
</dbReference>
<keyword evidence="2" id="KW-1003">Cell membrane</keyword>
<reference evidence="8" key="1">
    <citation type="journal article" date="2019" name="Int. J. Syst. Evol. Microbiol.">
        <title>The Global Catalogue of Microorganisms (GCM) 10K type strain sequencing project: providing services to taxonomists for standard genome sequencing and annotation.</title>
        <authorList>
            <consortium name="The Broad Institute Genomics Platform"/>
            <consortium name="The Broad Institute Genome Sequencing Center for Infectious Disease"/>
            <person name="Wu L."/>
            <person name="Ma J."/>
        </authorList>
    </citation>
    <scope>NUCLEOTIDE SEQUENCE [LARGE SCALE GENOMIC DNA]</scope>
    <source>
        <strain evidence="8">KCTC 52640</strain>
    </source>
</reference>
<organism evidence="7 8">
    <name type="scientific">Salinisphaera aquimarina</name>
    <dbReference type="NCBI Taxonomy" id="2094031"/>
    <lineage>
        <taxon>Bacteria</taxon>
        <taxon>Pseudomonadati</taxon>
        <taxon>Pseudomonadota</taxon>
        <taxon>Gammaproteobacteria</taxon>
        <taxon>Salinisphaerales</taxon>
        <taxon>Salinisphaeraceae</taxon>
        <taxon>Salinisphaera</taxon>
    </lineage>
</organism>
<feature type="transmembrane region" description="Helical" evidence="6">
    <location>
        <begin position="387"/>
        <end position="407"/>
    </location>
</feature>
<dbReference type="EMBL" id="JBHRSS010000010">
    <property type="protein sequence ID" value="MFC3106044.1"/>
    <property type="molecule type" value="Genomic_DNA"/>
</dbReference>
<sequence>MSGASNSGAALGSLLRQIIVWVVFAAVVVVLPHLFTSGSSISMMSQMGVFILFALSYNMLLGEAGMLSFGHAVYFGIGGFFTLHAIRAVNDGVFSWPLELMPLVGGAGGLLFGIIFGSVSTRRAGVTFAMITLGIGSLVESSANMFTDFFGGESGISANRVTEVTLLPFSYGPQIQVYYLIGAWTVFAALLMYLLTRTPLGRISNAVRDNPERAQFVGYNTTMARFVQFALSGFFAGIAGGLFAIMFEIMTASNVGLIQSGSVLLMTFIGGVGVFFGPIIGAVLITYMQTALSGFSEGWILYFGLLFVFMVMYAPMGIAGVIVAHFAPWRAGQLHRLIPVYALAVVPAMLALAGLVSVIEMGYHLSLAYDPSQPIDLFYMQVNVTRLLPWVVAVVVLAVGVALLKWVSGRIRERWNDINKTTERPEAAR</sequence>
<protein>
    <submittedName>
        <fullName evidence="7">Branched-chain amino acid ABC transporter permease</fullName>
    </submittedName>
</protein>
<feature type="transmembrane region" description="Helical" evidence="6">
    <location>
        <begin position="72"/>
        <end position="89"/>
    </location>
</feature>
<keyword evidence="8" id="KW-1185">Reference proteome</keyword>
<feature type="transmembrane region" description="Helical" evidence="6">
    <location>
        <begin position="338"/>
        <end position="359"/>
    </location>
</feature>
<dbReference type="InterPro" id="IPR001851">
    <property type="entry name" value="ABC_transp_permease"/>
</dbReference>
<evidence type="ECO:0000256" key="1">
    <source>
        <dbReference type="ARBA" id="ARBA00004429"/>
    </source>
</evidence>
<name>A0ABV7ETD0_9GAMM</name>
<feature type="transmembrane region" description="Helical" evidence="6">
    <location>
        <begin position="101"/>
        <end position="120"/>
    </location>
</feature>
<gene>
    <name evidence="7" type="ORF">ACFOSU_19410</name>
</gene>
<dbReference type="RefSeq" id="WP_380691616.1">
    <property type="nucleotide sequence ID" value="NZ_JBHRSS010000010.1"/>
</dbReference>
<feature type="transmembrane region" description="Helical" evidence="6">
    <location>
        <begin position="177"/>
        <end position="195"/>
    </location>
</feature>
<feature type="transmembrane region" description="Helical" evidence="6">
    <location>
        <begin position="226"/>
        <end position="251"/>
    </location>
</feature>
<dbReference type="Proteomes" id="UP001595462">
    <property type="component" value="Unassembled WGS sequence"/>
</dbReference>
<evidence type="ECO:0000313" key="8">
    <source>
        <dbReference type="Proteomes" id="UP001595462"/>
    </source>
</evidence>
<dbReference type="PANTHER" id="PTHR30482">
    <property type="entry name" value="HIGH-AFFINITY BRANCHED-CHAIN AMINO ACID TRANSPORT SYSTEM PERMEASE"/>
    <property type="match status" value="1"/>
</dbReference>
<evidence type="ECO:0000256" key="4">
    <source>
        <dbReference type="ARBA" id="ARBA00022989"/>
    </source>
</evidence>
<dbReference type="PANTHER" id="PTHR30482:SF17">
    <property type="entry name" value="ABC TRANSPORTER ATP-BINDING PROTEIN"/>
    <property type="match status" value="1"/>
</dbReference>
<comment type="caution">
    <text evidence="7">The sequence shown here is derived from an EMBL/GenBank/DDBJ whole genome shotgun (WGS) entry which is preliminary data.</text>
</comment>
<feature type="transmembrane region" description="Helical" evidence="6">
    <location>
        <begin position="263"/>
        <end position="287"/>
    </location>
</feature>
<accession>A0ABV7ETD0</accession>
<evidence type="ECO:0000256" key="5">
    <source>
        <dbReference type="ARBA" id="ARBA00023136"/>
    </source>
</evidence>
<evidence type="ECO:0000313" key="7">
    <source>
        <dbReference type="EMBL" id="MFC3106044.1"/>
    </source>
</evidence>
<evidence type="ECO:0000256" key="3">
    <source>
        <dbReference type="ARBA" id="ARBA00022692"/>
    </source>
</evidence>
<evidence type="ECO:0000256" key="2">
    <source>
        <dbReference type="ARBA" id="ARBA00022475"/>
    </source>
</evidence>
<keyword evidence="4 6" id="KW-1133">Transmembrane helix</keyword>
<feature type="transmembrane region" description="Helical" evidence="6">
    <location>
        <begin position="41"/>
        <end position="60"/>
    </location>
</feature>